<comment type="caution">
    <text evidence="2">The sequence shown here is derived from an EMBL/GenBank/DDBJ whole genome shotgun (WGS) entry which is preliminary data.</text>
</comment>
<name>M3J7X1_CANMX</name>
<evidence type="ECO:0000256" key="1">
    <source>
        <dbReference type="SAM" id="SignalP"/>
    </source>
</evidence>
<accession>M3J7X1</accession>
<feature type="signal peptide" evidence="1">
    <location>
        <begin position="1"/>
        <end position="19"/>
    </location>
</feature>
<dbReference type="AlphaFoldDB" id="M3J7X1"/>
<evidence type="ECO:0008006" key="4">
    <source>
        <dbReference type="Google" id="ProtNLM"/>
    </source>
</evidence>
<organism evidence="2 3">
    <name type="scientific">Candida maltosa (strain Xu316)</name>
    <name type="common">Yeast</name>
    <dbReference type="NCBI Taxonomy" id="1245528"/>
    <lineage>
        <taxon>Eukaryota</taxon>
        <taxon>Fungi</taxon>
        <taxon>Dikarya</taxon>
        <taxon>Ascomycota</taxon>
        <taxon>Saccharomycotina</taxon>
        <taxon>Pichiomycetes</taxon>
        <taxon>Debaryomycetaceae</taxon>
        <taxon>Candida/Lodderomyces clade</taxon>
        <taxon>Candida</taxon>
    </lineage>
</organism>
<evidence type="ECO:0000313" key="3">
    <source>
        <dbReference type="Proteomes" id="UP000011777"/>
    </source>
</evidence>
<sequence>MKFTSVFAALPVLLAVAKADTTVTEAVTFSTTIPIAPVANGAVNGPLIADNSSGGLSVNIGNFNLNCNMHCKMAFDSVQQNCKGQGIDCICGLSDDQLWSHVEECDCINPLGFLKSNNIKTAVCQVGKNVVANVANQYGVLPATISVGNTVAFATTLTTVTTGGDMAGMAM</sequence>
<dbReference type="EMBL" id="AOGT01001214">
    <property type="protein sequence ID" value="EMG48168.1"/>
    <property type="molecule type" value="Genomic_DNA"/>
</dbReference>
<dbReference type="OMA" id="ECNCINP"/>
<gene>
    <name evidence="2" type="ORF">G210_1309</name>
</gene>
<dbReference type="HOGENOM" id="CLU_1562681_0_0_1"/>
<keyword evidence="3" id="KW-1185">Reference proteome</keyword>
<dbReference type="OrthoDB" id="4025660at2759"/>
<protein>
    <recommendedName>
        <fullName evidence="4">Extracellular membrane protein CFEM domain-containing protein</fullName>
    </recommendedName>
</protein>
<proteinExistence type="predicted"/>
<feature type="chain" id="PRO_5004034828" description="Extracellular membrane protein CFEM domain-containing protein" evidence="1">
    <location>
        <begin position="20"/>
        <end position="171"/>
    </location>
</feature>
<evidence type="ECO:0000313" key="2">
    <source>
        <dbReference type="EMBL" id="EMG48168.1"/>
    </source>
</evidence>
<dbReference type="Proteomes" id="UP000011777">
    <property type="component" value="Unassembled WGS sequence"/>
</dbReference>
<keyword evidence="1" id="KW-0732">Signal</keyword>
<reference evidence="2 3" key="1">
    <citation type="submission" date="2013-02" db="EMBL/GenBank/DDBJ databases">
        <title>Genome sequence of Candida maltosa Xu316, a potential industrial strain for xylitol and ethanol production.</title>
        <authorList>
            <person name="Yu J."/>
            <person name="Wang Q."/>
            <person name="Geng X."/>
            <person name="Bao W."/>
            <person name="He P."/>
            <person name="Cai J."/>
        </authorList>
    </citation>
    <scope>NUCLEOTIDE SEQUENCE [LARGE SCALE GENOMIC DNA]</scope>
    <source>
        <strain evidence="3">Xu316</strain>
    </source>
</reference>